<dbReference type="PANTHER" id="PTHR34388">
    <property type="entry name" value="DNA POLYMERASE III SUBUNIT DELTA"/>
    <property type="match status" value="1"/>
</dbReference>
<comment type="catalytic activity">
    <reaction evidence="7">
        <text>DNA(n) + a 2'-deoxyribonucleoside 5'-triphosphate = DNA(n+1) + diphosphate</text>
        <dbReference type="Rhea" id="RHEA:22508"/>
        <dbReference type="Rhea" id="RHEA-COMP:17339"/>
        <dbReference type="Rhea" id="RHEA-COMP:17340"/>
        <dbReference type="ChEBI" id="CHEBI:33019"/>
        <dbReference type="ChEBI" id="CHEBI:61560"/>
        <dbReference type="ChEBI" id="CHEBI:173112"/>
        <dbReference type="EC" id="2.7.7.7"/>
    </reaction>
</comment>
<evidence type="ECO:0000256" key="4">
    <source>
        <dbReference type="ARBA" id="ARBA00022705"/>
    </source>
</evidence>
<dbReference type="InterPro" id="IPR008921">
    <property type="entry name" value="DNA_pol3_clamp-load_cplx_C"/>
</dbReference>
<dbReference type="RefSeq" id="WP_422864750.1">
    <property type="nucleotide sequence ID" value="NZ_JAMSKV010000011.1"/>
</dbReference>
<evidence type="ECO:0000256" key="2">
    <source>
        <dbReference type="ARBA" id="ARBA00022679"/>
    </source>
</evidence>
<keyword evidence="9" id="KW-1185">Reference proteome</keyword>
<dbReference type="EMBL" id="JAMSKV010000011">
    <property type="protein sequence ID" value="MCQ8279259.1"/>
    <property type="molecule type" value="Genomic_DNA"/>
</dbReference>
<dbReference type="GO" id="GO:0003887">
    <property type="term" value="F:DNA-directed DNA polymerase activity"/>
    <property type="evidence" value="ECO:0007669"/>
    <property type="project" value="UniProtKB-EC"/>
</dbReference>
<evidence type="ECO:0000256" key="3">
    <source>
        <dbReference type="ARBA" id="ARBA00022695"/>
    </source>
</evidence>
<name>A0ABT1W8N7_9PROT</name>
<keyword evidence="3 8" id="KW-0548">Nucleotidyltransferase</keyword>
<dbReference type="NCBIfam" id="TIGR01128">
    <property type="entry name" value="holA"/>
    <property type="match status" value="1"/>
</dbReference>
<comment type="caution">
    <text evidence="8">The sequence shown here is derived from an EMBL/GenBank/DDBJ whole genome shotgun (WGS) entry which is preliminary data.</text>
</comment>
<evidence type="ECO:0000313" key="8">
    <source>
        <dbReference type="EMBL" id="MCQ8279259.1"/>
    </source>
</evidence>
<keyword evidence="4" id="KW-0235">DNA replication</keyword>
<dbReference type="Gene3D" id="1.20.272.10">
    <property type="match status" value="1"/>
</dbReference>
<dbReference type="InterPro" id="IPR005790">
    <property type="entry name" value="DNA_polIII_delta"/>
</dbReference>
<dbReference type="Gene3D" id="3.40.50.300">
    <property type="entry name" value="P-loop containing nucleotide triphosphate hydrolases"/>
    <property type="match status" value="1"/>
</dbReference>
<evidence type="ECO:0000256" key="5">
    <source>
        <dbReference type="ARBA" id="ARBA00022932"/>
    </source>
</evidence>
<dbReference type="EC" id="2.7.7.7" evidence="1"/>
<evidence type="ECO:0000313" key="9">
    <source>
        <dbReference type="Proteomes" id="UP001524587"/>
    </source>
</evidence>
<keyword evidence="2 8" id="KW-0808">Transferase</keyword>
<gene>
    <name evidence="8" type="primary">holA</name>
    <name evidence="8" type="ORF">NFI95_12475</name>
</gene>
<dbReference type="SUPFAM" id="SSF48019">
    <property type="entry name" value="post-AAA+ oligomerization domain-like"/>
    <property type="match status" value="1"/>
</dbReference>
<evidence type="ECO:0000256" key="7">
    <source>
        <dbReference type="ARBA" id="ARBA00049244"/>
    </source>
</evidence>
<dbReference type="InterPro" id="IPR027417">
    <property type="entry name" value="P-loop_NTPase"/>
</dbReference>
<evidence type="ECO:0000256" key="6">
    <source>
        <dbReference type="ARBA" id="ARBA00034754"/>
    </source>
</evidence>
<reference evidence="8 9" key="1">
    <citation type="submission" date="2022-06" db="EMBL/GenBank/DDBJ databases">
        <title>Endosaccharibacter gen. nov., sp. nov., endophytic bacteria isolated from sugarcane.</title>
        <authorList>
            <person name="Pitiwittayakul N."/>
            <person name="Yukphan P."/>
            <person name="Charoenyingcharoen P."/>
            <person name="Tanasupawat S."/>
        </authorList>
    </citation>
    <scope>NUCLEOTIDE SEQUENCE [LARGE SCALE GENOMIC DNA]</scope>
    <source>
        <strain evidence="8 9">KSS8</strain>
    </source>
</reference>
<dbReference type="Proteomes" id="UP001524587">
    <property type="component" value="Unassembled WGS sequence"/>
</dbReference>
<proteinExistence type="inferred from homology"/>
<organism evidence="8 9">
    <name type="scientific">Endosaccharibacter trunci</name>
    <dbReference type="NCBI Taxonomy" id="2812733"/>
    <lineage>
        <taxon>Bacteria</taxon>
        <taxon>Pseudomonadati</taxon>
        <taxon>Pseudomonadota</taxon>
        <taxon>Alphaproteobacteria</taxon>
        <taxon>Acetobacterales</taxon>
        <taxon>Acetobacteraceae</taxon>
        <taxon>Endosaccharibacter</taxon>
    </lineage>
</organism>
<dbReference type="SUPFAM" id="SSF52540">
    <property type="entry name" value="P-loop containing nucleoside triphosphate hydrolases"/>
    <property type="match status" value="1"/>
</dbReference>
<dbReference type="Gene3D" id="1.10.8.60">
    <property type="match status" value="1"/>
</dbReference>
<accession>A0ABT1W8N7</accession>
<keyword evidence="5" id="KW-0239">DNA-directed DNA polymerase</keyword>
<protein>
    <recommendedName>
        <fullName evidence="1">DNA-directed DNA polymerase</fullName>
        <ecNumber evidence="1">2.7.7.7</ecNumber>
    </recommendedName>
</protein>
<sequence length="346" mass="36354">MKLDARQAGRVLAQPGPLRAILLHGDDTGLIRERAITAVRAVAGTLDDPFRVSTLGRDAHDRLDEELGALSLTGGRRVVWVREAGDALLPALKRAFATPGDTLLVLEGPGLAGRSKLKTAIEAMQDAAAIACYPEEGRALEAQVRQLLQDSGVGIDPDALSWLCARLGADRAATRGEVEKLVLYAGESGRITLDDAMECSGDAAGVSLDEAAFAATIGDRAAADLAIERALGEGTSPVAVARAFLSHVHRLRLARLAMERTGVSAADAMRTLRPPVFFKRGAAFGQALSLWSSAALMRVAEQTQALELACKQTGAPDALLCRRHIASVAAQAMAAARARSRARAGT</sequence>
<dbReference type="PANTHER" id="PTHR34388:SF1">
    <property type="entry name" value="DNA POLYMERASE III SUBUNIT DELTA"/>
    <property type="match status" value="1"/>
</dbReference>
<comment type="similarity">
    <text evidence="6">Belongs to the DNA polymerase HolA subunit family.</text>
</comment>
<evidence type="ECO:0000256" key="1">
    <source>
        <dbReference type="ARBA" id="ARBA00012417"/>
    </source>
</evidence>